<organism evidence="1 2">
    <name type="scientific">Caldicellulosiruptor diazotrophicus</name>
    <dbReference type="NCBI Taxonomy" id="2806205"/>
    <lineage>
        <taxon>Bacteria</taxon>
        <taxon>Bacillati</taxon>
        <taxon>Bacillota</taxon>
        <taxon>Bacillota incertae sedis</taxon>
        <taxon>Caldicellulosiruptorales</taxon>
        <taxon>Caldicellulosiruptoraceae</taxon>
        <taxon>Caldicellulosiruptor</taxon>
    </lineage>
</organism>
<gene>
    <name evidence="1" type="ORF">CaldiYA01_08830</name>
</gene>
<evidence type="ECO:0008006" key="3">
    <source>
        <dbReference type="Google" id="ProtNLM"/>
    </source>
</evidence>
<protein>
    <recommendedName>
        <fullName evidence="3">DUF2442 domain-containing protein</fullName>
    </recommendedName>
</protein>
<keyword evidence="2" id="KW-1185">Reference proteome</keyword>
<name>A0ABN6E6B7_9FIRM</name>
<evidence type="ECO:0000313" key="1">
    <source>
        <dbReference type="EMBL" id="BCS80923.1"/>
    </source>
</evidence>
<accession>A0ABN6E6B7</accession>
<dbReference type="Pfam" id="PF10387">
    <property type="entry name" value="DUF2442"/>
    <property type="match status" value="1"/>
</dbReference>
<dbReference type="SUPFAM" id="SSF143880">
    <property type="entry name" value="NE0471 N-terminal domain-like"/>
    <property type="match status" value="1"/>
</dbReference>
<dbReference type="InterPro" id="IPR018841">
    <property type="entry name" value="DUF2442"/>
</dbReference>
<dbReference type="Proteomes" id="UP000663623">
    <property type="component" value="Chromosome"/>
</dbReference>
<proteinExistence type="predicted"/>
<dbReference type="Gene3D" id="3.30.2020.10">
    <property type="entry name" value="NE0471-like N-terminal domain"/>
    <property type="match status" value="1"/>
</dbReference>
<evidence type="ECO:0000313" key="2">
    <source>
        <dbReference type="Proteomes" id="UP000663623"/>
    </source>
</evidence>
<sequence>MMEYYPEVVQVIPTEDYKVYIYFDDGSIKLFDASTLLEKGEFQRLKDKKFFMERCTVLNGTLAWDVSGNYDETTCLDLDPLVLYETCPEVQEPTWLFEKIENEFRQKSDKEGAF</sequence>
<reference evidence="1 2" key="1">
    <citation type="submission" date="2021-02" db="EMBL/GenBank/DDBJ databases">
        <title>Nitrogen-fixing ability and nitrogen fixation related genes of thermophilic fermentative bacteria in the genus Caldicellulosiruptor.</title>
        <authorList>
            <person name="Chen Y."/>
            <person name="Nishihara A."/>
            <person name="Haruta S."/>
        </authorList>
    </citation>
    <scope>NUCLEOTIDE SEQUENCE [LARGE SCALE GENOMIC DNA]</scope>
    <source>
        <strain evidence="1 2">YA01</strain>
    </source>
</reference>
<dbReference type="EMBL" id="AP024480">
    <property type="protein sequence ID" value="BCS80923.1"/>
    <property type="molecule type" value="Genomic_DNA"/>
</dbReference>
<dbReference type="InterPro" id="IPR036782">
    <property type="entry name" value="NE0471-like_N"/>
</dbReference>